<dbReference type="PROSITE" id="PS00135">
    <property type="entry name" value="TRYPSIN_SER"/>
    <property type="match status" value="1"/>
</dbReference>
<reference evidence="2 3" key="1">
    <citation type="submission" date="2017-06" db="EMBL/GenBank/DDBJ databases">
        <authorList>
            <person name="Kim H.J."/>
            <person name="Triplett B.A."/>
        </authorList>
    </citation>
    <scope>NUCLEOTIDE SEQUENCE [LARGE SCALE GENOMIC DNA]</scope>
    <source>
        <strain evidence="2 3">CGMCC 4.2132</strain>
    </source>
</reference>
<dbReference type="GO" id="GO:0006508">
    <property type="term" value="P:proteolysis"/>
    <property type="evidence" value="ECO:0007669"/>
    <property type="project" value="InterPro"/>
</dbReference>
<accession>A0A239H8R9</accession>
<evidence type="ECO:0008006" key="4">
    <source>
        <dbReference type="Google" id="ProtNLM"/>
    </source>
</evidence>
<dbReference type="OrthoDB" id="4413809at2"/>
<dbReference type="InterPro" id="IPR043504">
    <property type="entry name" value="Peptidase_S1_PA_chymotrypsin"/>
</dbReference>
<evidence type="ECO:0000313" key="3">
    <source>
        <dbReference type="Proteomes" id="UP000198282"/>
    </source>
</evidence>
<dbReference type="PROSITE" id="PS00134">
    <property type="entry name" value="TRYPSIN_HIS"/>
    <property type="match status" value="1"/>
</dbReference>
<dbReference type="GO" id="GO:0004252">
    <property type="term" value="F:serine-type endopeptidase activity"/>
    <property type="evidence" value="ECO:0007669"/>
    <property type="project" value="InterPro"/>
</dbReference>
<evidence type="ECO:0000313" key="2">
    <source>
        <dbReference type="EMBL" id="SNS76654.1"/>
    </source>
</evidence>
<dbReference type="Gene3D" id="2.40.10.10">
    <property type="entry name" value="Trypsin-like serine proteases"/>
    <property type="match status" value="2"/>
</dbReference>
<dbReference type="EMBL" id="FZOD01000015">
    <property type="protein sequence ID" value="SNS76654.1"/>
    <property type="molecule type" value="Genomic_DNA"/>
</dbReference>
<name>A0A239H8R9_9ACTN</name>
<dbReference type="RefSeq" id="WP_143653253.1">
    <property type="nucleotide sequence ID" value="NZ_FZOD01000015.1"/>
</dbReference>
<dbReference type="SUPFAM" id="SSF50494">
    <property type="entry name" value="Trypsin-like serine proteases"/>
    <property type="match status" value="1"/>
</dbReference>
<organism evidence="2 3">
    <name type="scientific">Streptosporangium subroseum</name>
    <dbReference type="NCBI Taxonomy" id="106412"/>
    <lineage>
        <taxon>Bacteria</taxon>
        <taxon>Bacillati</taxon>
        <taxon>Actinomycetota</taxon>
        <taxon>Actinomycetes</taxon>
        <taxon>Streptosporangiales</taxon>
        <taxon>Streptosporangiaceae</taxon>
        <taxon>Streptosporangium</taxon>
    </lineage>
</organism>
<proteinExistence type="predicted"/>
<dbReference type="InterPro" id="IPR033116">
    <property type="entry name" value="TRYPSIN_SER"/>
</dbReference>
<dbReference type="AlphaFoldDB" id="A0A239H8R9"/>
<keyword evidence="1" id="KW-0732">Signal</keyword>
<dbReference type="Proteomes" id="UP000198282">
    <property type="component" value="Unassembled WGS sequence"/>
</dbReference>
<keyword evidence="3" id="KW-1185">Reference proteome</keyword>
<dbReference type="InterPro" id="IPR018114">
    <property type="entry name" value="TRYPSIN_HIS"/>
</dbReference>
<protein>
    <recommendedName>
        <fullName evidence="4">Trypsin</fullName>
    </recommendedName>
</protein>
<feature type="signal peptide" evidence="1">
    <location>
        <begin position="1"/>
        <end position="34"/>
    </location>
</feature>
<evidence type="ECO:0000256" key="1">
    <source>
        <dbReference type="SAM" id="SignalP"/>
    </source>
</evidence>
<feature type="chain" id="PRO_5013099697" description="Trypsin" evidence="1">
    <location>
        <begin position="35"/>
        <end position="426"/>
    </location>
</feature>
<gene>
    <name evidence="2" type="ORF">SAMN05216276_1015106</name>
</gene>
<sequence>MSRRTSPLSRSTKLAMGVLIAASTALSVPSSASADPGPVHAAASTTRDAELARRQAPMLALADELEAADRSGGSGFAGVVLDVPGGVVHLYWKGTAPKATGVAAAKAPRGIRVRVHPAAYSAGELQRRADEIIRTRGLGAGGDVHRVTPLADGSGLELGVTKTAGTAARTAPADPLVVRTEAEAAPTPYNNRWGGNSPFEGGIQLNGCSAAFATLQAPMAGDGHFPAKLVTAAHCFSAVGDEVRTGNSATGGPIVIGHVEAIYPQLDSAIIAVDSGKYVTGWMWDGGVEDGSEYTKPVVGTSAARTGSLVCTSGAWSGVHCDIKITKTGSTLDWGTHVSRAVSIGDQLQGRLASGNGDSGGPVFTLTDDFSSVLAAGVIIGGDDGRSATCTFRSGRCSSRLFFTDFRTVRSFWGLSWMAGQGPEGL</sequence>
<dbReference type="InterPro" id="IPR009003">
    <property type="entry name" value="Peptidase_S1_PA"/>
</dbReference>